<sequence>MMSFISERSLRFEKHLHWKYCPLLWPQIPMTAAGLSFVHLMTQVQEFPEPKKQCLLKQEAG</sequence>
<dbReference type="EMBL" id="KK852622">
    <property type="protein sequence ID" value="KDR19991.1"/>
    <property type="molecule type" value="Genomic_DNA"/>
</dbReference>
<accession>A0A067R8Z5</accession>
<evidence type="ECO:0000313" key="2">
    <source>
        <dbReference type="Proteomes" id="UP000027135"/>
    </source>
</evidence>
<reference evidence="1 2" key="1">
    <citation type="journal article" date="2014" name="Nat. Commun.">
        <title>Molecular traces of alternative social organization in a termite genome.</title>
        <authorList>
            <person name="Terrapon N."/>
            <person name="Li C."/>
            <person name="Robertson H.M."/>
            <person name="Ji L."/>
            <person name="Meng X."/>
            <person name="Booth W."/>
            <person name="Chen Z."/>
            <person name="Childers C.P."/>
            <person name="Glastad K.M."/>
            <person name="Gokhale K."/>
            <person name="Gowin J."/>
            <person name="Gronenberg W."/>
            <person name="Hermansen R.A."/>
            <person name="Hu H."/>
            <person name="Hunt B.G."/>
            <person name="Huylmans A.K."/>
            <person name="Khalil S.M."/>
            <person name="Mitchell R.D."/>
            <person name="Munoz-Torres M.C."/>
            <person name="Mustard J.A."/>
            <person name="Pan H."/>
            <person name="Reese J.T."/>
            <person name="Scharf M.E."/>
            <person name="Sun F."/>
            <person name="Vogel H."/>
            <person name="Xiao J."/>
            <person name="Yang W."/>
            <person name="Yang Z."/>
            <person name="Yang Z."/>
            <person name="Zhou J."/>
            <person name="Zhu J."/>
            <person name="Brent C.S."/>
            <person name="Elsik C.G."/>
            <person name="Goodisman M.A."/>
            <person name="Liberles D.A."/>
            <person name="Roe R.M."/>
            <person name="Vargo E.L."/>
            <person name="Vilcinskas A."/>
            <person name="Wang J."/>
            <person name="Bornberg-Bauer E."/>
            <person name="Korb J."/>
            <person name="Zhang G."/>
            <person name="Liebig J."/>
        </authorList>
    </citation>
    <scope>NUCLEOTIDE SEQUENCE [LARGE SCALE GENOMIC DNA]</scope>
    <source>
        <tissue evidence="1">Whole organism</tissue>
    </source>
</reference>
<dbReference type="AlphaFoldDB" id="A0A067R8Z5"/>
<protein>
    <submittedName>
        <fullName evidence="1">Uncharacterized protein</fullName>
    </submittedName>
</protein>
<keyword evidence="2" id="KW-1185">Reference proteome</keyword>
<proteinExistence type="predicted"/>
<name>A0A067R8Z5_ZOONE</name>
<dbReference type="InParanoid" id="A0A067R8Z5"/>
<gene>
    <name evidence="1" type="ORF">L798_05957</name>
</gene>
<dbReference type="Proteomes" id="UP000027135">
    <property type="component" value="Unassembled WGS sequence"/>
</dbReference>
<organism evidence="1 2">
    <name type="scientific">Zootermopsis nevadensis</name>
    <name type="common">Dampwood termite</name>
    <dbReference type="NCBI Taxonomy" id="136037"/>
    <lineage>
        <taxon>Eukaryota</taxon>
        <taxon>Metazoa</taxon>
        <taxon>Ecdysozoa</taxon>
        <taxon>Arthropoda</taxon>
        <taxon>Hexapoda</taxon>
        <taxon>Insecta</taxon>
        <taxon>Pterygota</taxon>
        <taxon>Neoptera</taxon>
        <taxon>Polyneoptera</taxon>
        <taxon>Dictyoptera</taxon>
        <taxon>Blattodea</taxon>
        <taxon>Blattoidea</taxon>
        <taxon>Termitoidae</taxon>
        <taxon>Termopsidae</taxon>
        <taxon>Zootermopsis</taxon>
    </lineage>
</organism>
<evidence type="ECO:0000313" key="1">
    <source>
        <dbReference type="EMBL" id="KDR19991.1"/>
    </source>
</evidence>